<gene>
    <name evidence="2" type="ORF">SM757_19045</name>
</gene>
<organism evidence="2 3">
    <name type="scientific">Azohydromonas lata</name>
    <dbReference type="NCBI Taxonomy" id="45677"/>
    <lineage>
        <taxon>Bacteria</taxon>
        <taxon>Pseudomonadati</taxon>
        <taxon>Pseudomonadota</taxon>
        <taxon>Betaproteobacteria</taxon>
        <taxon>Burkholderiales</taxon>
        <taxon>Sphaerotilaceae</taxon>
        <taxon>Azohydromonas</taxon>
    </lineage>
</organism>
<feature type="compositionally biased region" description="Low complexity" evidence="1">
    <location>
        <begin position="30"/>
        <end position="56"/>
    </location>
</feature>
<protein>
    <submittedName>
        <fullName evidence="2">Uncharacterized protein</fullName>
    </submittedName>
</protein>
<accession>A0ABU5IHP6</accession>
<feature type="region of interest" description="Disordered" evidence="1">
    <location>
        <begin position="1"/>
        <end position="96"/>
    </location>
</feature>
<evidence type="ECO:0000313" key="2">
    <source>
        <dbReference type="EMBL" id="MDZ5458680.1"/>
    </source>
</evidence>
<comment type="caution">
    <text evidence="2">The sequence shown here is derived from an EMBL/GenBank/DDBJ whole genome shotgun (WGS) entry which is preliminary data.</text>
</comment>
<keyword evidence="3" id="KW-1185">Reference proteome</keyword>
<feature type="compositionally biased region" description="Basic and acidic residues" evidence="1">
    <location>
        <begin position="1"/>
        <end position="17"/>
    </location>
</feature>
<feature type="compositionally biased region" description="Polar residues" evidence="1">
    <location>
        <begin position="18"/>
        <end position="29"/>
    </location>
</feature>
<evidence type="ECO:0000256" key="1">
    <source>
        <dbReference type="SAM" id="MobiDB-lite"/>
    </source>
</evidence>
<evidence type="ECO:0000313" key="3">
    <source>
        <dbReference type="Proteomes" id="UP001293718"/>
    </source>
</evidence>
<dbReference type="RefSeq" id="WP_066331124.1">
    <property type="nucleotide sequence ID" value="NZ_JAXOJX010000033.1"/>
</dbReference>
<dbReference type="Proteomes" id="UP001293718">
    <property type="component" value="Unassembled WGS sequence"/>
</dbReference>
<sequence>MKDHKDKDTEQGQRREQLGNNPSDAGTNRQQQQTQQAGGGSAQQQHQQGSKGPQHPAASGSHQTLQPHASGHDQAGKSAGRANTNDDSGNAPHRGG</sequence>
<name>A0ABU5IHP6_9BURK</name>
<reference evidence="2 3" key="1">
    <citation type="submission" date="2023-11" db="EMBL/GenBank/DDBJ databases">
        <title>Draft genome of Azohydromonas lata strain H1 (DSM1123), a polyhydroxyalkanoate producer.</title>
        <authorList>
            <person name="Traversa D."/>
            <person name="D'Addabbo P."/>
            <person name="Pazzani C."/>
            <person name="Manzari C."/>
            <person name="Chiara M."/>
            <person name="Scrascia M."/>
        </authorList>
    </citation>
    <scope>NUCLEOTIDE SEQUENCE [LARGE SCALE GENOMIC DNA]</scope>
    <source>
        <strain evidence="2 3">H1</strain>
    </source>
</reference>
<proteinExistence type="predicted"/>
<dbReference type="EMBL" id="JAXOJX010000033">
    <property type="protein sequence ID" value="MDZ5458680.1"/>
    <property type="molecule type" value="Genomic_DNA"/>
</dbReference>